<keyword evidence="11" id="KW-0862">Zinc</keyword>
<evidence type="ECO:0000256" key="8">
    <source>
        <dbReference type="ARBA" id="ARBA00022723"/>
    </source>
</evidence>
<dbReference type="GO" id="GO:0004176">
    <property type="term" value="F:ATP-dependent peptidase activity"/>
    <property type="evidence" value="ECO:0007669"/>
    <property type="project" value="InterPro"/>
</dbReference>
<keyword evidence="10" id="KW-0378">Hydrolase</keyword>
<evidence type="ECO:0000256" key="17">
    <source>
        <dbReference type="SAM" id="MobiDB-lite"/>
    </source>
</evidence>
<dbReference type="SMART" id="SM00382">
    <property type="entry name" value="AAA"/>
    <property type="match status" value="1"/>
</dbReference>
<keyword evidence="8" id="KW-0479">Metal-binding</keyword>
<reference evidence="21" key="1">
    <citation type="journal article" date="2015" name="Nat. Genet.">
        <title>The genome and transcriptome of the zoonotic hookworm Ancylostoma ceylanicum identify infection-specific gene families.</title>
        <authorList>
            <person name="Schwarz E.M."/>
            <person name="Hu Y."/>
            <person name="Antoshechkin I."/>
            <person name="Miller M.M."/>
            <person name="Sternberg P.W."/>
            <person name="Aroian R.V."/>
        </authorList>
    </citation>
    <scope>NUCLEOTIDE SEQUENCE</scope>
    <source>
        <strain evidence="21">HY135</strain>
    </source>
</reference>
<comment type="similarity">
    <text evidence="5">In the N-terminal section; belongs to the AAA ATPase family.</text>
</comment>
<dbReference type="Gene3D" id="3.40.50.300">
    <property type="entry name" value="P-loop containing nucleotide triphosphate hydrolases"/>
    <property type="match status" value="1"/>
</dbReference>
<dbReference type="GO" id="GO:0016887">
    <property type="term" value="F:ATP hydrolysis activity"/>
    <property type="evidence" value="ECO:0007669"/>
    <property type="project" value="InterPro"/>
</dbReference>
<proteinExistence type="inferred from homology"/>
<dbReference type="Gene3D" id="3.40.1690.20">
    <property type="match status" value="1"/>
</dbReference>
<comment type="cofactor">
    <cofactor evidence="1">
        <name>Zn(2+)</name>
        <dbReference type="ChEBI" id="CHEBI:29105"/>
    </cofactor>
</comment>
<dbReference type="Pfam" id="PF01434">
    <property type="entry name" value="Peptidase_M41"/>
    <property type="match status" value="1"/>
</dbReference>
<dbReference type="Gene3D" id="1.20.58.760">
    <property type="entry name" value="Peptidase M41"/>
    <property type="match status" value="1"/>
</dbReference>
<dbReference type="MEROPS" id="M41.A12"/>
<evidence type="ECO:0000256" key="6">
    <source>
        <dbReference type="ARBA" id="ARBA00022670"/>
    </source>
</evidence>
<sequence>MPMVDDISADEYSASATLCPLPYRRAILPGIFVLKDSFRFCALSADLRACSHTELTSHACDMLRLLASAPIRCIAFRTKLLFADINSKSFYSLSFRCYSSASTTGDSVLNTREFRQSGGRIKSGKDGSSDKNKTRRSSHRSPDRSFPSYRPDGRHGGEGEGEKEGGGDPRDELVAKLRRFFAISLFAYGVLYMISPKSDGPTGYVPITWSEFVSQVLPTGQIHKIIVFPEKDVAYIYTYAGSKMHSGEPMAAVYRMGIPSVSRFEAEVRAAEAAVRLPPEHWTPIQYRRMDVVSQWLTLILVCGLAIGAYLLFRKFKGSFNLSDMMSNITKGKYTVIDPHSPEGKKQLKIKFKDVAGCFEAKQEISEFVDYLKNPNKYTKLGAKLPRGALLTGPPGCGKTLIAKALAAESTAPFISMNGSEFVEVIGGLGASRIRGLFKEARSRAPCIIYIDEIDAIGKKRSESKGGGFGGGSNEEEQTLNQLLVEMDGMGSGQGIVVLASTNRPDILDKALLRPGRFDRHINIDLPTVIERKEMFDLYLKKIKLDHPYNKYSHRLAQMTPGFTGADISNVVNEAAIRAASTGKHVVSVNELEYAMDRVLAGAEKRSRTLVEEEREVVAYHEAGHALVGWLLQHTDALLKVTIIPRTSAALGFAQYSPKDKKLFSKEELFDRMCMMLGGRAAENIKFGRITTGAEDDLKKVTRSAYNQVKVYGMSSAVGTLSFPPDDDFAIKPFSKKFGHIMDQEASSLVGQAYRATEELLRKNADKLELIAQELLKREMLNYDDVKNLIGAPPHGDKQVIDLVDNVLPKDGK</sequence>
<dbReference type="OrthoDB" id="1413014at2759"/>
<keyword evidence="12" id="KW-0067">ATP-binding</keyword>
<evidence type="ECO:0000256" key="5">
    <source>
        <dbReference type="ARBA" id="ARBA00010550"/>
    </source>
</evidence>
<dbReference type="InterPro" id="IPR003593">
    <property type="entry name" value="AAA+_ATPase"/>
</dbReference>
<dbReference type="InterPro" id="IPR037219">
    <property type="entry name" value="Peptidase_M41-like"/>
</dbReference>
<dbReference type="FunFam" id="1.20.58.760:FF:000003">
    <property type="entry name" value="AFG3-like AAA ATPase 2"/>
    <property type="match status" value="1"/>
</dbReference>
<dbReference type="STRING" id="53326.A0A016W282"/>
<dbReference type="GO" id="GO:0004222">
    <property type="term" value="F:metalloendopeptidase activity"/>
    <property type="evidence" value="ECO:0007669"/>
    <property type="project" value="InterPro"/>
</dbReference>
<dbReference type="InterPro" id="IPR041569">
    <property type="entry name" value="AAA_lid_3"/>
</dbReference>
<comment type="caution">
    <text evidence="20">The sequence shown here is derived from an EMBL/GenBank/DDBJ whole genome shotgun (WGS) entry which is preliminary data.</text>
</comment>
<evidence type="ECO:0000256" key="15">
    <source>
        <dbReference type="ARBA" id="ARBA00023049"/>
    </source>
</evidence>
<accession>A0A016W282</accession>
<evidence type="ECO:0000256" key="10">
    <source>
        <dbReference type="ARBA" id="ARBA00022801"/>
    </source>
</evidence>
<organism evidence="20 21">
    <name type="scientific">Ancylostoma ceylanicum</name>
    <dbReference type="NCBI Taxonomy" id="53326"/>
    <lineage>
        <taxon>Eukaryota</taxon>
        <taxon>Metazoa</taxon>
        <taxon>Ecdysozoa</taxon>
        <taxon>Nematoda</taxon>
        <taxon>Chromadorea</taxon>
        <taxon>Rhabditida</taxon>
        <taxon>Rhabditina</taxon>
        <taxon>Rhabditomorpha</taxon>
        <taxon>Strongyloidea</taxon>
        <taxon>Ancylostomatidae</taxon>
        <taxon>Ancylostomatinae</taxon>
        <taxon>Ancylostoma</taxon>
    </lineage>
</organism>
<keyword evidence="14 18" id="KW-1133">Transmembrane helix</keyword>
<dbReference type="GO" id="GO:0034982">
    <property type="term" value="P:mitochondrial protein processing"/>
    <property type="evidence" value="ECO:0007669"/>
    <property type="project" value="TreeGrafter"/>
</dbReference>
<evidence type="ECO:0000256" key="7">
    <source>
        <dbReference type="ARBA" id="ARBA00022692"/>
    </source>
</evidence>
<dbReference type="Gene3D" id="1.10.8.60">
    <property type="match status" value="1"/>
</dbReference>
<evidence type="ECO:0000256" key="3">
    <source>
        <dbReference type="ARBA" id="ARBA00004173"/>
    </source>
</evidence>
<dbReference type="PANTHER" id="PTHR43655">
    <property type="entry name" value="ATP-DEPENDENT PROTEASE"/>
    <property type="match status" value="1"/>
</dbReference>
<feature type="region of interest" description="Disordered" evidence="17">
    <location>
        <begin position="118"/>
        <end position="169"/>
    </location>
</feature>
<evidence type="ECO:0000256" key="14">
    <source>
        <dbReference type="ARBA" id="ARBA00022989"/>
    </source>
</evidence>
<dbReference type="InterPro" id="IPR003959">
    <property type="entry name" value="ATPase_AAA_core"/>
</dbReference>
<dbReference type="GO" id="GO:0005524">
    <property type="term" value="F:ATP binding"/>
    <property type="evidence" value="ECO:0007669"/>
    <property type="project" value="UniProtKB-KW"/>
</dbReference>
<evidence type="ECO:0000256" key="12">
    <source>
        <dbReference type="ARBA" id="ARBA00022840"/>
    </source>
</evidence>
<evidence type="ECO:0000256" key="16">
    <source>
        <dbReference type="ARBA" id="ARBA00023136"/>
    </source>
</evidence>
<evidence type="ECO:0000256" key="11">
    <source>
        <dbReference type="ARBA" id="ARBA00022833"/>
    </source>
</evidence>
<keyword evidence="15" id="KW-0482">Metalloprotease</keyword>
<dbReference type="CDD" id="cd19501">
    <property type="entry name" value="RecA-like_FtsH"/>
    <property type="match status" value="1"/>
</dbReference>
<feature type="transmembrane region" description="Helical" evidence="18">
    <location>
        <begin position="293"/>
        <end position="313"/>
    </location>
</feature>
<gene>
    <name evidence="20" type="primary">Acey_s0002.g935</name>
    <name evidence="20" type="synonym">Acey-ppgn-1</name>
    <name evidence="20" type="ORF">Y032_0002g935</name>
</gene>
<keyword evidence="9" id="KW-0547">Nucleotide-binding</keyword>
<evidence type="ECO:0000256" key="1">
    <source>
        <dbReference type="ARBA" id="ARBA00001947"/>
    </source>
</evidence>
<dbReference type="PANTHER" id="PTHR43655:SF8">
    <property type="entry name" value="PARAPLEGIN"/>
    <property type="match status" value="1"/>
</dbReference>
<evidence type="ECO:0000256" key="13">
    <source>
        <dbReference type="ARBA" id="ARBA00022946"/>
    </source>
</evidence>
<dbReference type="Pfam" id="PF00004">
    <property type="entry name" value="AAA"/>
    <property type="match status" value="1"/>
</dbReference>
<evidence type="ECO:0000259" key="19">
    <source>
        <dbReference type="SMART" id="SM00382"/>
    </source>
</evidence>
<evidence type="ECO:0000256" key="4">
    <source>
        <dbReference type="ARBA" id="ARBA00010044"/>
    </source>
</evidence>
<protein>
    <recommendedName>
        <fullName evidence="19">AAA+ ATPase domain-containing protein</fullName>
    </recommendedName>
</protein>
<evidence type="ECO:0000313" key="21">
    <source>
        <dbReference type="Proteomes" id="UP000024635"/>
    </source>
</evidence>
<evidence type="ECO:0000313" key="20">
    <source>
        <dbReference type="EMBL" id="EYC33696.1"/>
    </source>
</evidence>
<feature type="compositionally biased region" description="Basic and acidic residues" evidence="17">
    <location>
        <begin position="151"/>
        <end position="169"/>
    </location>
</feature>
<keyword evidence="7 18" id="KW-0812">Transmembrane</keyword>
<keyword evidence="13" id="KW-0809">Transit peptide</keyword>
<dbReference type="SUPFAM" id="SSF52540">
    <property type="entry name" value="P-loop containing nucleoside triphosphate hydrolases"/>
    <property type="match status" value="1"/>
</dbReference>
<dbReference type="Proteomes" id="UP000024635">
    <property type="component" value="Unassembled WGS sequence"/>
</dbReference>
<keyword evidence="21" id="KW-1185">Reference proteome</keyword>
<dbReference type="InterPro" id="IPR000642">
    <property type="entry name" value="Peptidase_M41"/>
</dbReference>
<evidence type="ECO:0000256" key="9">
    <source>
        <dbReference type="ARBA" id="ARBA00022741"/>
    </source>
</evidence>
<dbReference type="HAMAP" id="MF_01458">
    <property type="entry name" value="FtsH"/>
    <property type="match status" value="1"/>
</dbReference>
<dbReference type="FunFam" id="1.10.8.60:FF:000019">
    <property type="entry name" value="AFG3-like AAA ATPase 2"/>
    <property type="match status" value="1"/>
</dbReference>
<evidence type="ECO:0000256" key="18">
    <source>
        <dbReference type="SAM" id="Phobius"/>
    </source>
</evidence>
<name>A0A016W282_9BILA</name>
<dbReference type="InterPro" id="IPR050928">
    <property type="entry name" value="ATP-dep_Zn_Metalloprotease"/>
</dbReference>
<dbReference type="SUPFAM" id="SSF140990">
    <property type="entry name" value="FtsH protease domain-like"/>
    <property type="match status" value="1"/>
</dbReference>
<comment type="subcellular location">
    <subcellularLocation>
        <location evidence="2">Membrane</location>
        <topology evidence="2">Multi-pass membrane protein</topology>
    </subcellularLocation>
    <subcellularLocation>
        <location evidence="3">Mitochondrion</location>
    </subcellularLocation>
</comment>
<dbReference type="AlphaFoldDB" id="A0A016W282"/>
<dbReference type="FunFam" id="3.40.50.300:FF:000277">
    <property type="entry name" value="ATP-dependent zinc metalloprotease FtsH"/>
    <property type="match status" value="1"/>
</dbReference>
<keyword evidence="16 18" id="KW-0472">Membrane</keyword>
<comment type="similarity">
    <text evidence="4">In the C-terminal section; belongs to the peptidase M41 family.</text>
</comment>
<dbReference type="GO" id="GO:0046872">
    <property type="term" value="F:metal ion binding"/>
    <property type="evidence" value="ECO:0007669"/>
    <property type="project" value="UniProtKB-KW"/>
</dbReference>
<dbReference type="InterPro" id="IPR027417">
    <property type="entry name" value="P-loop_NTPase"/>
</dbReference>
<dbReference type="GO" id="GO:0005745">
    <property type="term" value="C:m-AAA complex"/>
    <property type="evidence" value="ECO:0007669"/>
    <property type="project" value="TreeGrafter"/>
</dbReference>
<dbReference type="InterPro" id="IPR005936">
    <property type="entry name" value="FtsH"/>
</dbReference>
<evidence type="ECO:0000256" key="2">
    <source>
        <dbReference type="ARBA" id="ARBA00004141"/>
    </source>
</evidence>
<dbReference type="EMBL" id="JARK01001338">
    <property type="protein sequence ID" value="EYC33696.1"/>
    <property type="molecule type" value="Genomic_DNA"/>
</dbReference>
<feature type="domain" description="AAA+ ATPase" evidence="19">
    <location>
        <begin position="385"/>
        <end position="528"/>
    </location>
</feature>
<dbReference type="Pfam" id="PF17862">
    <property type="entry name" value="AAA_lid_3"/>
    <property type="match status" value="1"/>
</dbReference>
<feature type="compositionally biased region" description="Basic and acidic residues" evidence="17">
    <location>
        <begin position="123"/>
        <end position="132"/>
    </location>
</feature>
<keyword evidence="6" id="KW-0645">Protease</keyword>